<dbReference type="InterPro" id="IPR002397">
    <property type="entry name" value="Cyt_P450_B"/>
</dbReference>
<proteinExistence type="inferred from homology"/>
<reference evidence="4" key="1">
    <citation type="journal article" date="2019" name="Int. J. Syst. Evol. Microbiol.">
        <title>The Global Catalogue of Microorganisms (GCM) 10K type strain sequencing project: providing services to taxonomists for standard genome sequencing and annotation.</title>
        <authorList>
            <consortium name="The Broad Institute Genomics Platform"/>
            <consortium name="The Broad Institute Genome Sequencing Center for Infectious Disease"/>
            <person name="Wu L."/>
            <person name="Ma J."/>
        </authorList>
    </citation>
    <scope>NUCLEOTIDE SEQUENCE [LARGE SCALE GENOMIC DNA]</scope>
    <source>
        <strain evidence="4">JCM 17986</strain>
    </source>
</reference>
<evidence type="ECO:0000313" key="3">
    <source>
        <dbReference type="EMBL" id="GAA4978493.1"/>
    </source>
</evidence>
<dbReference type="Gene3D" id="1.10.630.10">
    <property type="entry name" value="Cytochrome P450"/>
    <property type="match status" value="1"/>
</dbReference>
<name>A0ABP9HTY8_9ACTN</name>
<sequence>MTFQHSNCSNMQPVATELPTAEPATPDRRTVVRALSRLRSAEGQADPFPVYAELRALGDVVPAPWGAYFVTRFRTVNHVLRDPAWGALDEEWRAGQGSSSRWANPAAHEIARTLTALNPPEHTRQRRSIGNIFDRPTVAAMRPHVRRTAGQLVDDFLHAARNDGVADFSEMVSERLPAMALSEWLGLPKEGSEQVQALTHRYMYAQELLPTERQTADAGTAAAELREYFEGLVAERRRRPGADLVSSWLRTWDALALGDRAKADEVVSCLANFIATASLETASTLLSTTVWSMLRHPEQLALAAADRARVPDAVEEVLRYDPSIHVVSRVAREDTILSGVRIAKGQLVHTLPACANHDPTMTPDADRFDISRRGRNVSFGGGFHYCVGASFARLEAACVLEALLERRAPLRLDGADAVRWEPRLAFRRMLELRLAWAPDGDGGAARQGPESTRGSRVEPLPDRCGFGSPVTSQACTSASVSFSPCGPSRTS</sequence>
<accession>A0ABP9HTY8</accession>
<dbReference type="InterPro" id="IPR001128">
    <property type="entry name" value="Cyt_P450"/>
</dbReference>
<gene>
    <name evidence="3" type="ORF">GCM10023205_53200</name>
</gene>
<evidence type="ECO:0000256" key="1">
    <source>
        <dbReference type="ARBA" id="ARBA00010617"/>
    </source>
</evidence>
<dbReference type="RefSeq" id="WP_345678217.1">
    <property type="nucleotide sequence ID" value="NZ_BAABHS010000020.1"/>
</dbReference>
<feature type="compositionally biased region" description="Polar residues" evidence="2">
    <location>
        <begin position="469"/>
        <end position="491"/>
    </location>
</feature>
<dbReference type="PRINTS" id="PR00359">
    <property type="entry name" value="BP450"/>
</dbReference>
<dbReference type="Proteomes" id="UP001500466">
    <property type="component" value="Unassembled WGS sequence"/>
</dbReference>
<dbReference type="Pfam" id="PF00067">
    <property type="entry name" value="p450"/>
    <property type="match status" value="1"/>
</dbReference>
<organism evidence="3 4">
    <name type="scientific">Yinghuangia aomiensis</name>
    <dbReference type="NCBI Taxonomy" id="676205"/>
    <lineage>
        <taxon>Bacteria</taxon>
        <taxon>Bacillati</taxon>
        <taxon>Actinomycetota</taxon>
        <taxon>Actinomycetes</taxon>
        <taxon>Kitasatosporales</taxon>
        <taxon>Streptomycetaceae</taxon>
        <taxon>Yinghuangia</taxon>
    </lineage>
</organism>
<dbReference type="InterPro" id="IPR036396">
    <property type="entry name" value="Cyt_P450_sf"/>
</dbReference>
<evidence type="ECO:0000256" key="2">
    <source>
        <dbReference type="SAM" id="MobiDB-lite"/>
    </source>
</evidence>
<dbReference type="PANTHER" id="PTHR46696">
    <property type="entry name" value="P450, PUTATIVE (EUROFUNG)-RELATED"/>
    <property type="match status" value="1"/>
</dbReference>
<keyword evidence="4" id="KW-1185">Reference proteome</keyword>
<comment type="similarity">
    <text evidence="1">Belongs to the cytochrome P450 family.</text>
</comment>
<dbReference type="PANTHER" id="PTHR46696:SF1">
    <property type="entry name" value="CYTOCHROME P450 YJIB-RELATED"/>
    <property type="match status" value="1"/>
</dbReference>
<protein>
    <submittedName>
        <fullName evidence="3">Cytochrome P450</fullName>
    </submittedName>
</protein>
<evidence type="ECO:0000313" key="4">
    <source>
        <dbReference type="Proteomes" id="UP001500466"/>
    </source>
</evidence>
<feature type="region of interest" description="Disordered" evidence="2">
    <location>
        <begin position="440"/>
        <end position="491"/>
    </location>
</feature>
<comment type="caution">
    <text evidence="3">The sequence shown here is derived from an EMBL/GenBank/DDBJ whole genome shotgun (WGS) entry which is preliminary data.</text>
</comment>
<dbReference type="SUPFAM" id="SSF48264">
    <property type="entry name" value="Cytochrome P450"/>
    <property type="match status" value="1"/>
</dbReference>
<dbReference type="EMBL" id="BAABHS010000020">
    <property type="protein sequence ID" value="GAA4978493.1"/>
    <property type="molecule type" value="Genomic_DNA"/>
</dbReference>
<feature type="region of interest" description="Disordered" evidence="2">
    <location>
        <begin position="1"/>
        <end position="28"/>
    </location>
</feature>
<feature type="compositionally biased region" description="Polar residues" evidence="2">
    <location>
        <begin position="1"/>
        <end position="13"/>
    </location>
</feature>